<dbReference type="SUPFAM" id="SSF48403">
    <property type="entry name" value="Ankyrin repeat"/>
    <property type="match status" value="2"/>
</dbReference>
<comment type="caution">
    <text evidence="1">The sequence shown here is derived from an EMBL/GenBank/DDBJ whole genome shotgun (WGS) entry which is preliminary data.</text>
</comment>
<evidence type="ECO:0000313" key="2">
    <source>
        <dbReference type="Proteomes" id="UP000243579"/>
    </source>
</evidence>
<organism evidence="1 2">
    <name type="scientific">Achlya hypogyna</name>
    <name type="common">Oomycete</name>
    <name type="synonym">Protoachlya hypogyna</name>
    <dbReference type="NCBI Taxonomy" id="1202772"/>
    <lineage>
        <taxon>Eukaryota</taxon>
        <taxon>Sar</taxon>
        <taxon>Stramenopiles</taxon>
        <taxon>Oomycota</taxon>
        <taxon>Saprolegniomycetes</taxon>
        <taxon>Saprolegniales</taxon>
        <taxon>Achlyaceae</taxon>
        <taxon>Achlya</taxon>
    </lineage>
</organism>
<dbReference type="InterPro" id="IPR002110">
    <property type="entry name" value="Ankyrin_rpt"/>
</dbReference>
<dbReference type="PANTHER" id="PTHR46586:SF3">
    <property type="entry name" value="ANKYRIN REPEAT-CONTAINING PROTEIN"/>
    <property type="match status" value="1"/>
</dbReference>
<protein>
    <recommendedName>
        <fullName evidence="3">Ankyrin repeat protein</fullName>
    </recommendedName>
</protein>
<dbReference type="AlphaFoldDB" id="A0A1V9ZTA4"/>
<dbReference type="OrthoDB" id="194358at2759"/>
<dbReference type="EMBL" id="JNBR01000013">
    <property type="protein sequence ID" value="OQS01201.1"/>
    <property type="molecule type" value="Genomic_DNA"/>
</dbReference>
<gene>
    <name evidence="1" type="ORF">ACHHYP_01757</name>
</gene>
<dbReference type="PANTHER" id="PTHR46586">
    <property type="entry name" value="ANKYRIN REPEAT-CONTAINING PROTEIN"/>
    <property type="match status" value="1"/>
</dbReference>
<dbReference type="Pfam" id="PF12796">
    <property type="entry name" value="Ank_2"/>
    <property type="match status" value="1"/>
</dbReference>
<evidence type="ECO:0000313" key="1">
    <source>
        <dbReference type="EMBL" id="OQS01201.1"/>
    </source>
</evidence>
<proteinExistence type="predicted"/>
<reference evidence="1 2" key="1">
    <citation type="journal article" date="2014" name="Genome Biol. Evol.">
        <title>The secreted proteins of Achlya hypogyna and Thraustotheca clavata identify the ancestral oomycete secretome and reveal gene acquisitions by horizontal gene transfer.</title>
        <authorList>
            <person name="Misner I."/>
            <person name="Blouin N."/>
            <person name="Leonard G."/>
            <person name="Richards T.A."/>
            <person name="Lane C.E."/>
        </authorList>
    </citation>
    <scope>NUCLEOTIDE SEQUENCE [LARGE SCALE GENOMIC DNA]</scope>
    <source>
        <strain evidence="1 2">ATCC 48635</strain>
    </source>
</reference>
<name>A0A1V9ZTA4_ACHHY</name>
<accession>A0A1V9ZTA4</accession>
<dbReference type="STRING" id="1202772.A0A1V9ZTA4"/>
<sequence length="664" mass="72458">MATCVLRNRDFFLHVVQYQHGLPLEVRQVVALAAQVVITPLSPMSYMSTMARLNNIPLPYADVEYVRRVSDAGSIPNYALFFHNQFVAPALPLHLAIVAGNLFHVERLATWQPTWVSSDAVALAAICGQLRILQYLATLPNGCPTAAAMDLAAMNGYLNVVEWLHGLPDGPGCTTQAMDGAAAFGHLNVVAFLHEQRTEGCTYFALAAAVRKGHASVVDFLLSIQPSTAMFQSRRCSKEFYRIPGHRSAPGSDLLRTIQVLKAHNAPADICNNVVHTAIASHGYDAIQLLHESGIRRIDQEILDTVVTSKDRASIDYALRQILIANDRWPLNSLGNLGSLWDLHEDLPWDPWQPQVMGPNSRREADSSKAMDIAACLGDLPTVKLLHHLRLDCCSSDAMNHACARGHLNVAQWLHAHRSEGCTKEAMLLAAVEGHKHVVEWLHSSVGMPCSEDVLANAAKSGDIAMLTYLLALPMVDGDTPSGGWGSSCTAFLPDGCVEYIIGSYAVDIAAANGHIDAVQLLQLHEASTIAMDQAASNGHLDVVAYLHAHRTEGCTADAFDEAIFGGHDDVLEFLITHYATVVTDWSELFLEAAKQGRVTTMNVLWTLLSAELTPTLAEKVVTFAASGNHVDLLLWLIKTKGIKYTKRALREAARRGHNRLVQL</sequence>
<dbReference type="Proteomes" id="UP000243579">
    <property type="component" value="Unassembled WGS sequence"/>
</dbReference>
<dbReference type="Gene3D" id="1.25.40.20">
    <property type="entry name" value="Ankyrin repeat-containing domain"/>
    <property type="match status" value="3"/>
</dbReference>
<keyword evidence="2" id="KW-1185">Reference proteome</keyword>
<evidence type="ECO:0008006" key="3">
    <source>
        <dbReference type="Google" id="ProtNLM"/>
    </source>
</evidence>
<dbReference type="InterPro" id="IPR036770">
    <property type="entry name" value="Ankyrin_rpt-contain_sf"/>
</dbReference>
<dbReference type="SMART" id="SM00248">
    <property type="entry name" value="ANK"/>
    <property type="match status" value="5"/>
</dbReference>
<dbReference type="InterPro" id="IPR052050">
    <property type="entry name" value="SecEffector_AnkRepeat"/>
</dbReference>